<reference evidence="2" key="1">
    <citation type="journal article" date="2013" name="Genome Announc.">
        <title>Draft genome sequence of the grapevine dieback fungus Eutypa lata UCR-EL1.</title>
        <authorList>
            <person name="Blanco-Ulate B."/>
            <person name="Rolshausen P.E."/>
            <person name="Cantu D."/>
        </authorList>
    </citation>
    <scope>NUCLEOTIDE SEQUENCE [LARGE SCALE GENOMIC DNA]</scope>
    <source>
        <strain evidence="2">UCR-EL1</strain>
    </source>
</reference>
<proteinExistence type="predicted"/>
<name>M7SUR4_EUTLA</name>
<dbReference type="AlphaFoldDB" id="M7SUR4"/>
<dbReference type="InterPro" id="IPR036291">
    <property type="entry name" value="NAD(P)-bd_dom_sf"/>
</dbReference>
<evidence type="ECO:0000313" key="2">
    <source>
        <dbReference type="Proteomes" id="UP000012174"/>
    </source>
</evidence>
<dbReference type="OrthoDB" id="419598at2759"/>
<dbReference type="OMA" id="ADASKCT"/>
<dbReference type="HOGENOM" id="CLU_145540_1_0_1"/>
<dbReference type="KEGG" id="ela:UCREL1_11723"/>
<dbReference type="EMBL" id="KB707644">
    <property type="protein sequence ID" value="EMR61351.1"/>
    <property type="molecule type" value="Genomic_DNA"/>
</dbReference>
<dbReference type="Gene3D" id="3.40.50.720">
    <property type="entry name" value="NAD(P)-binding Rossmann-like Domain"/>
    <property type="match status" value="1"/>
</dbReference>
<evidence type="ECO:0000313" key="1">
    <source>
        <dbReference type="EMBL" id="EMR61351.1"/>
    </source>
</evidence>
<sequence>MAIIGVARGSGGIGRTIAEAIQARDKPNPSLEKEIGASIIPVDYSSVDALTKSLEDNDIHTVISALAMPYAGEANPETNLIEAAAASRATKRLIPNG</sequence>
<protein>
    <submittedName>
        <fullName evidence="1">Putative nmra-like family protein</fullName>
    </submittedName>
</protein>
<dbReference type="SUPFAM" id="SSF51735">
    <property type="entry name" value="NAD(P)-binding Rossmann-fold domains"/>
    <property type="match status" value="1"/>
</dbReference>
<keyword evidence="2" id="KW-1185">Reference proteome</keyword>
<gene>
    <name evidence="1" type="ORF">UCREL1_11723</name>
</gene>
<dbReference type="Proteomes" id="UP000012174">
    <property type="component" value="Unassembled WGS sequence"/>
</dbReference>
<organism evidence="1 2">
    <name type="scientific">Eutypa lata (strain UCR-EL1)</name>
    <name type="common">Grapevine dieback disease fungus</name>
    <name type="synonym">Eutypa armeniacae</name>
    <dbReference type="NCBI Taxonomy" id="1287681"/>
    <lineage>
        <taxon>Eukaryota</taxon>
        <taxon>Fungi</taxon>
        <taxon>Dikarya</taxon>
        <taxon>Ascomycota</taxon>
        <taxon>Pezizomycotina</taxon>
        <taxon>Sordariomycetes</taxon>
        <taxon>Xylariomycetidae</taxon>
        <taxon>Xylariales</taxon>
        <taxon>Diatrypaceae</taxon>
        <taxon>Eutypa</taxon>
    </lineage>
</organism>
<accession>M7SUR4</accession>